<dbReference type="AlphaFoldDB" id="A0A8J3XT32"/>
<feature type="chain" id="PRO_5035193070" evidence="1">
    <location>
        <begin position="21"/>
        <end position="182"/>
    </location>
</feature>
<gene>
    <name evidence="2" type="ORF">Pth03_01880</name>
</gene>
<feature type="signal peptide" evidence="1">
    <location>
        <begin position="1"/>
        <end position="20"/>
    </location>
</feature>
<dbReference type="EMBL" id="BOOR01000004">
    <property type="protein sequence ID" value="GII51799.1"/>
    <property type="molecule type" value="Genomic_DNA"/>
</dbReference>
<proteinExistence type="predicted"/>
<evidence type="ECO:0000256" key="1">
    <source>
        <dbReference type="SAM" id="SignalP"/>
    </source>
</evidence>
<dbReference type="RefSeq" id="WP_239118670.1">
    <property type="nucleotide sequence ID" value="NZ_BOOR01000004.1"/>
</dbReference>
<dbReference type="InterPro" id="IPR013078">
    <property type="entry name" value="His_Pase_superF_clade-1"/>
</dbReference>
<dbReference type="Pfam" id="PF00300">
    <property type="entry name" value="His_Phos_1"/>
    <property type="match status" value="1"/>
</dbReference>
<comment type="caution">
    <text evidence="2">The sequence shown here is derived from an EMBL/GenBank/DDBJ whole genome shotgun (WGS) entry which is preliminary data.</text>
</comment>
<name>A0A8J3XT32_9ACTN</name>
<evidence type="ECO:0000313" key="3">
    <source>
        <dbReference type="Proteomes" id="UP000605992"/>
    </source>
</evidence>
<reference evidence="2" key="1">
    <citation type="submission" date="2021-01" db="EMBL/GenBank/DDBJ databases">
        <title>Whole genome shotgun sequence of Planotetraspora thailandica NBRC 104271.</title>
        <authorList>
            <person name="Komaki H."/>
            <person name="Tamura T."/>
        </authorList>
    </citation>
    <scope>NUCLEOTIDE SEQUENCE</scope>
    <source>
        <strain evidence="2">NBRC 104271</strain>
    </source>
</reference>
<dbReference type="Proteomes" id="UP000605992">
    <property type="component" value="Unassembled WGS sequence"/>
</dbReference>
<keyword evidence="1" id="KW-0732">Signal</keyword>
<sequence>MTTRLTLVSHALTAAMVAAAFPADEPVDGRRLTGRSGPWEGPTAALRGPELRCAQTARWLGLEAESVQGLRDCDFGSWRGRTLADVQADDPEGVGRWLADPGAAPHGGESVHDLIGRVRAWLAEQAPGRAVGVTHPAVIRAAVVHALGAPPGAFWRVDVGPLGRVELTGRDGRWNLRLGAGA</sequence>
<protein>
    <submittedName>
        <fullName evidence="2">Phosphoglycerate mutase</fullName>
    </submittedName>
</protein>
<accession>A0A8J3XT32</accession>
<keyword evidence="3" id="KW-1185">Reference proteome</keyword>
<dbReference type="Gene3D" id="3.40.50.1240">
    <property type="entry name" value="Phosphoglycerate mutase-like"/>
    <property type="match status" value="1"/>
</dbReference>
<organism evidence="2 3">
    <name type="scientific">Planotetraspora thailandica</name>
    <dbReference type="NCBI Taxonomy" id="487172"/>
    <lineage>
        <taxon>Bacteria</taxon>
        <taxon>Bacillati</taxon>
        <taxon>Actinomycetota</taxon>
        <taxon>Actinomycetes</taxon>
        <taxon>Streptosporangiales</taxon>
        <taxon>Streptosporangiaceae</taxon>
        <taxon>Planotetraspora</taxon>
    </lineage>
</organism>
<dbReference type="InterPro" id="IPR029033">
    <property type="entry name" value="His_PPase_superfam"/>
</dbReference>
<evidence type="ECO:0000313" key="2">
    <source>
        <dbReference type="EMBL" id="GII51799.1"/>
    </source>
</evidence>
<dbReference type="SUPFAM" id="SSF53254">
    <property type="entry name" value="Phosphoglycerate mutase-like"/>
    <property type="match status" value="1"/>
</dbReference>